<dbReference type="InterPro" id="IPR050245">
    <property type="entry name" value="PrsA_foldase"/>
</dbReference>
<accession>A0A5D3WKU8</accession>
<dbReference type="Gene3D" id="3.10.50.40">
    <property type="match status" value="1"/>
</dbReference>
<dbReference type="InterPro" id="IPR000297">
    <property type="entry name" value="PPIase_PpiC"/>
</dbReference>
<dbReference type="Gene3D" id="1.10.4030.10">
    <property type="entry name" value="Porin chaperone SurA, peptide-binding domain"/>
    <property type="match status" value="1"/>
</dbReference>
<dbReference type="EMBL" id="VNIB01000005">
    <property type="protein sequence ID" value="TYO98730.1"/>
    <property type="molecule type" value="Genomic_DNA"/>
</dbReference>
<feature type="signal peptide" evidence="2">
    <location>
        <begin position="1"/>
        <end position="27"/>
    </location>
</feature>
<feature type="domain" description="PpiC" evidence="3">
    <location>
        <begin position="175"/>
        <end position="276"/>
    </location>
</feature>
<proteinExistence type="predicted"/>
<dbReference type="SUPFAM" id="SSF109998">
    <property type="entry name" value="Triger factor/SurA peptide-binding domain-like"/>
    <property type="match status" value="1"/>
</dbReference>
<protein>
    <submittedName>
        <fullName evidence="4">Peptidyl-prolyl cis-trans isomerase C</fullName>
    </submittedName>
</protein>
<dbReference type="SUPFAM" id="SSF54534">
    <property type="entry name" value="FKBP-like"/>
    <property type="match status" value="1"/>
</dbReference>
<evidence type="ECO:0000259" key="3">
    <source>
        <dbReference type="PROSITE" id="PS50198"/>
    </source>
</evidence>
<dbReference type="InterPro" id="IPR046357">
    <property type="entry name" value="PPIase_dom_sf"/>
</dbReference>
<keyword evidence="2" id="KW-0732">Signal</keyword>
<dbReference type="Pfam" id="PF13624">
    <property type="entry name" value="SurA_N_3"/>
    <property type="match status" value="1"/>
</dbReference>
<dbReference type="AlphaFoldDB" id="A0A5D3WKU8"/>
<keyword evidence="1" id="KW-0697">Rotamase</keyword>
<dbReference type="PANTHER" id="PTHR47245:SF2">
    <property type="entry name" value="PEPTIDYL-PROLYL CIS-TRANS ISOMERASE HP_0175-RELATED"/>
    <property type="match status" value="1"/>
</dbReference>
<keyword evidence="5" id="KW-1185">Reference proteome</keyword>
<organism evidence="4 5">
    <name type="scientific">Geothermobacter ehrlichii</name>
    <dbReference type="NCBI Taxonomy" id="213224"/>
    <lineage>
        <taxon>Bacteria</taxon>
        <taxon>Pseudomonadati</taxon>
        <taxon>Thermodesulfobacteriota</taxon>
        <taxon>Desulfuromonadia</taxon>
        <taxon>Desulfuromonadales</taxon>
        <taxon>Geothermobacteraceae</taxon>
        <taxon>Geothermobacter</taxon>
    </lineage>
</organism>
<feature type="chain" id="PRO_5022716774" evidence="2">
    <location>
        <begin position="28"/>
        <end position="321"/>
    </location>
</feature>
<dbReference type="RefSeq" id="WP_187426688.1">
    <property type="nucleotide sequence ID" value="NZ_VNIB01000005.1"/>
</dbReference>
<dbReference type="PANTHER" id="PTHR47245">
    <property type="entry name" value="PEPTIDYLPROLYL ISOMERASE"/>
    <property type="match status" value="1"/>
</dbReference>
<dbReference type="InterPro" id="IPR027304">
    <property type="entry name" value="Trigger_fact/SurA_dom_sf"/>
</dbReference>
<gene>
    <name evidence="4" type="ORF">EDC39_10599</name>
</gene>
<dbReference type="Proteomes" id="UP000324159">
    <property type="component" value="Unassembled WGS sequence"/>
</dbReference>
<evidence type="ECO:0000313" key="4">
    <source>
        <dbReference type="EMBL" id="TYO98730.1"/>
    </source>
</evidence>
<keyword evidence="1 4" id="KW-0413">Isomerase</keyword>
<evidence type="ECO:0000256" key="2">
    <source>
        <dbReference type="SAM" id="SignalP"/>
    </source>
</evidence>
<dbReference type="PROSITE" id="PS50198">
    <property type="entry name" value="PPIC_PPIASE_2"/>
    <property type="match status" value="1"/>
</dbReference>
<comment type="caution">
    <text evidence="4">The sequence shown here is derived from an EMBL/GenBank/DDBJ whole genome shotgun (WGS) entry which is preliminary data.</text>
</comment>
<evidence type="ECO:0000313" key="5">
    <source>
        <dbReference type="Proteomes" id="UP000324159"/>
    </source>
</evidence>
<dbReference type="Pfam" id="PF13616">
    <property type="entry name" value="Rotamase_3"/>
    <property type="match status" value="1"/>
</dbReference>
<name>A0A5D3WKU8_9BACT</name>
<evidence type="ECO:0000256" key="1">
    <source>
        <dbReference type="PROSITE-ProRule" id="PRU00278"/>
    </source>
</evidence>
<sequence length="321" mass="37754">MIIPVRFVRICAVFSVVLLLFPVLASADSKNDLVARVGSVPITRYELAREFQRILPLQGGFHGGVSKERREEIRKQALDRLVERALMVQWAIDQELSVPNEEVDAKLAKLRARYKSREEFEKAAGVEGVQGYRAALYRQLLAEKAEEERVEKQVKISEQQVRAYYEKNKDRFMRPKQFRASHILVRVDPSSNKQEREERRKRAEELLKRARAGEDFYNLAYYNSDDRTRYVGGDLGYFHVGQTVKAFEQALLKLKPGEISDLVRTRFGYHIIKLVEVNEERQLTYEEMAGKIRQQLEKEERERLKKAWLEELKKKYRVEIF</sequence>
<dbReference type="GO" id="GO:0003755">
    <property type="term" value="F:peptidyl-prolyl cis-trans isomerase activity"/>
    <property type="evidence" value="ECO:0007669"/>
    <property type="project" value="UniProtKB-KW"/>
</dbReference>
<reference evidence="4 5" key="1">
    <citation type="submission" date="2019-07" db="EMBL/GenBank/DDBJ databases">
        <title>Genomic Encyclopedia of Type Strains, Phase IV (KMG-IV): sequencing the most valuable type-strain genomes for metagenomic binning, comparative biology and taxonomic classification.</title>
        <authorList>
            <person name="Goeker M."/>
        </authorList>
    </citation>
    <scope>NUCLEOTIDE SEQUENCE [LARGE SCALE GENOMIC DNA]</scope>
    <source>
        <strain evidence="4 5">SS015</strain>
    </source>
</reference>